<keyword evidence="3" id="KW-0808">Transferase</keyword>
<dbReference type="Pfam" id="PF12202">
    <property type="entry name" value="OSR1_C"/>
    <property type="match status" value="1"/>
</dbReference>
<evidence type="ECO:0000256" key="3">
    <source>
        <dbReference type="ARBA" id="ARBA00022679"/>
    </source>
</evidence>
<dbReference type="Gene3D" id="1.10.101.10">
    <property type="entry name" value="PGBD-like superfamily/PGBD"/>
    <property type="match status" value="1"/>
</dbReference>
<dbReference type="InterPro" id="IPR024678">
    <property type="entry name" value="Kinase_OSR1/WNK_CCT"/>
</dbReference>
<accession>A0A1R2AYK1</accession>
<comment type="catalytic activity">
    <reaction evidence="8">
        <text>L-seryl-[protein] + ATP = O-phospho-L-seryl-[protein] + ADP + H(+)</text>
        <dbReference type="Rhea" id="RHEA:17989"/>
        <dbReference type="Rhea" id="RHEA-COMP:9863"/>
        <dbReference type="Rhea" id="RHEA-COMP:11604"/>
        <dbReference type="ChEBI" id="CHEBI:15378"/>
        <dbReference type="ChEBI" id="CHEBI:29999"/>
        <dbReference type="ChEBI" id="CHEBI:30616"/>
        <dbReference type="ChEBI" id="CHEBI:83421"/>
        <dbReference type="ChEBI" id="CHEBI:456216"/>
        <dbReference type="EC" id="2.7.11.1"/>
    </reaction>
</comment>
<feature type="region of interest" description="Disordered" evidence="9">
    <location>
        <begin position="1"/>
        <end position="23"/>
    </location>
</feature>
<evidence type="ECO:0000256" key="6">
    <source>
        <dbReference type="ARBA" id="ARBA00022840"/>
    </source>
</evidence>
<dbReference type="Proteomes" id="UP000187209">
    <property type="component" value="Unassembled WGS sequence"/>
</dbReference>
<dbReference type="GO" id="GO:0005524">
    <property type="term" value="F:ATP binding"/>
    <property type="evidence" value="ECO:0007669"/>
    <property type="project" value="UniProtKB-KW"/>
</dbReference>
<dbReference type="InterPro" id="IPR002477">
    <property type="entry name" value="Peptidoglycan-bd-like"/>
</dbReference>
<evidence type="ECO:0000256" key="1">
    <source>
        <dbReference type="ARBA" id="ARBA00012513"/>
    </source>
</evidence>
<name>A0A1R2AYK1_9CILI</name>
<dbReference type="Gene3D" id="3.30.200.20">
    <property type="entry name" value="Phosphorylase Kinase, domain 1"/>
    <property type="match status" value="1"/>
</dbReference>
<comment type="caution">
    <text evidence="11">The sequence shown here is derived from an EMBL/GenBank/DDBJ whole genome shotgun (WGS) entry which is preliminary data.</text>
</comment>
<evidence type="ECO:0000256" key="4">
    <source>
        <dbReference type="ARBA" id="ARBA00022741"/>
    </source>
</evidence>
<dbReference type="Pfam" id="PF01471">
    <property type="entry name" value="PG_binding_1"/>
    <property type="match status" value="1"/>
</dbReference>
<gene>
    <name evidence="11" type="ORF">SteCoe_32824</name>
</gene>
<evidence type="ECO:0000313" key="11">
    <source>
        <dbReference type="EMBL" id="OMJ69450.1"/>
    </source>
</evidence>
<organism evidence="11 12">
    <name type="scientific">Stentor coeruleus</name>
    <dbReference type="NCBI Taxonomy" id="5963"/>
    <lineage>
        <taxon>Eukaryota</taxon>
        <taxon>Sar</taxon>
        <taxon>Alveolata</taxon>
        <taxon>Ciliophora</taxon>
        <taxon>Postciliodesmatophora</taxon>
        <taxon>Heterotrichea</taxon>
        <taxon>Heterotrichida</taxon>
        <taxon>Stentoridae</taxon>
        <taxon>Stentor</taxon>
    </lineage>
</organism>
<sequence>MDSSSEDELSTLPHTGTSADQKSEIVEVSPKGRFYRFNDELGCGAFKVVFRGFDNDQGCEIAWNSINLKNMSSHDRAHISEELKLNRRLKHPNIVSFISAWTNPSKEELVIITEIVTGGSLKQYLKKIKNPRLRVIKLWCKGILSGLNYLHTQSPHPIIHRDLKCANVLIMSNTGDVKIGDFGLSTLMQGKMQTSVLGTPEYMAPEVYKGYYDTKIDIYSFGMCVIEMCTLKSPYSECNNQAMIYKKVMSGEFPAALLQINNPQVVEFIKKCLLPYEQRPTAEDLLNDKFFSIQEEDDKIHHSLSVVHSPKSNKSSISSSMSIIDVSLIINDNRETRQISFSYSLENDTPEKVAKEMIEELKLDENLLIRVANEIESKVKHATTEGLINFQEYETPIQTGLGLPLRCISPIDLDCADQLSESKADDLADEEFKEISNFAKKSSMKTVRSENDLAKMAMMSSILCMKKGAENDRGAVKRLQCLLSGALGQPLKVDGFFGKKVEAQVKLFQETIGVRPDGIVNNEIWEKLMAYPKQGLS</sequence>
<dbReference type="InterPro" id="IPR000719">
    <property type="entry name" value="Prot_kinase_dom"/>
</dbReference>
<evidence type="ECO:0000259" key="10">
    <source>
        <dbReference type="PROSITE" id="PS50011"/>
    </source>
</evidence>
<dbReference type="InterPro" id="IPR036365">
    <property type="entry name" value="PGBD-like_sf"/>
</dbReference>
<dbReference type="Gene3D" id="3.10.20.90">
    <property type="entry name" value="Phosphatidylinositol 3-kinase Catalytic Subunit, Chain A, domain 1"/>
    <property type="match status" value="1"/>
</dbReference>
<keyword evidence="5" id="KW-0418">Kinase</keyword>
<dbReference type="SMART" id="SM00220">
    <property type="entry name" value="S_TKc"/>
    <property type="match status" value="1"/>
</dbReference>
<evidence type="ECO:0000256" key="2">
    <source>
        <dbReference type="ARBA" id="ARBA00022527"/>
    </source>
</evidence>
<dbReference type="SUPFAM" id="SSF47090">
    <property type="entry name" value="PGBD-like"/>
    <property type="match status" value="1"/>
</dbReference>
<dbReference type="PROSITE" id="PS00108">
    <property type="entry name" value="PROTEIN_KINASE_ST"/>
    <property type="match status" value="1"/>
</dbReference>
<feature type="domain" description="Protein kinase" evidence="10">
    <location>
        <begin position="35"/>
        <end position="291"/>
    </location>
</feature>
<dbReference type="SUPFAM" id="SSF56112">
    <property type="entry name" value="Protein kinase-like (PK-like)"/>
    <property type="match status" value="1"/>
</dbReference>
<comment type="catalytic activity">
    <reaction evidence="7">
        <text>L-threonyl-[protein] + ATP = O-phospho-L-threonyl-[protein] + ADP + H(+)</text>
        <dbReference type="Rhea" id="RHEA:46608"/>
        <dbReference type="Rhea" id="RHEA-COMP:11060"/>
        <dbReference type="Rhea" id="RHEA-COMP:11605"/>
        <dbReference type="ChEBI" id="CHEBI:15378"/>
        <dbReference type="ChEBI" id="CHEBI:30013"/>
        <dbReference type="ChEBI" id="CHEBI:30616"/>
        <dbReference type="ChEBI" id="CHEBI:61977"/>
        <dbReference type="ChEBI" id="CHEBI:456216"/>
        <dbReference type="EC" id="2.7.11.1"/>
    </reaction>
</comment>
<dbReference type="EC" id="2.7.11.1" evidence="1"/>
<evidence type="ECO:0000256" key="8">
    <source>
        <dbReference type="ARBA" id="ARBA00048679"/>
    </source>
</evidence>
<dbReference type="Pfam" id="PF00069">
    <property type="entry name" value="Pkinase"/>
    <property type="match status" value="1"/>
</dbReference>
<dbReference type="EMBL" id="MPUH01001197">
    <property type="protein sequence ID" value="OMJ69450.1"/>
    <property type="molecule type" value="Genomic_DNA"/>
</dbReference>
<evidence type="ECO:0000256" key="9">
    <source>
        <dbReference type="SAM" id="MobiDB-lite"/>
    </source>
</evidence>
<evidence type="ECO:0000313" key="12">
    <source>
        <dbReference type="Proteomes" id="UP000187209"/>
    </source>
</evidence>
<evidence type="ECO:0000256" key="5">
    <source>
        <dbReference type="ARBA" id="ARBA00022777"/>
    </source>
</evidence>
<dbReference type="PROSITE" id="PS50011">
    <property type="entry name" value="PROTEIN_KINASE_DOM"/>
    <property type="match status" value="1"/>
</dbReference>
<keyword evidence="4" id="KW-0547">Nucleotide-binding</keyword>
<keyword evidence="6" id="KW-0067">ATP-binding</keyword>
<evidence type="ECO:0000256" key="7">
    <source>
        <dbReference type="ARBA" id="ARBA00047899"/>
    </source>
</evidence>
<dbReference type="InterPro" id="IPR011009">
    <property type="entry name" value="Kinase-like_dom_sf"/>
</dbReference>
<dbReference type="InterPro" id="IPR036366">
    <property type="entry name" value="PGBDSf"/>
</dbReference>
<dbReference type="OrthoDB" id="4062651at2759"/>
<keyword evidence="2" id="KW-0723">Serine/threonine-protein kinase</keyword>
<keyword evidence="12" id="KW-1185">Reference proteome</keyword>
<protein>
    <recommendedName>
        <fullName evidence="1">non-specific serine/threonine protein kinase</fullName>
        <ecNumber evidence="1">2.7.11.1</ecNumber>
    </recommendedName>
</protein>
<dbReference type="InterPro" id="IPR050588">
    <property type="entry name" value="WNK_Ser-Thr_kinase"/>
</dbReference>
<reference evidence="11 12" key="1">
    <citation type="submission" date="2016-11" db="EMBL/GenBank/DDBJ databases">
        <title>The macronuclear genome of Stentor coeruleus: a giant cell with tiny introns.</title>
        <authorList>
            <person name="Slabodnick M."/>
            <person name="Ruby J.G."/>
            <person name="Reiff S.B."/>
            <person name="Swart E.C."/>
            <person name="Gosai S."/>
            <person name="Prabakaran S."/>
            <person name="Witkowska E."/>
            <person name="Larue G.E."/>
            <person name="Fisher S."/>
            <person name="Freeman R.M."/>
            <person name="Gunawardena J."/>
            <person name="Chu W."/>
            <person name="Stover N.A."/>
            <person name="Gregory B.D."/>
            <person name="Nowacki M."/>
            <person name="Derisi J."/>
            <person name="Roy S.W."/>
            <person name="Marshall W.F."/>
            <person name="Sood P."/>
        </authorList>
    </citation>
    <scope>NUCLEOTIDE SEQUENCE [LARGE SCALE GENOMIC DNA]</scope>
    <source>
        <strain evidence="11">WM001</strain>
    </source>
</reference>
<proteinExistence type="predicted"/>
<dbReference type="AlphaFoldDB" id="A0A1R2AYK1"/>
<dbReference type="GO" id="GO:0004674">
    <property type="term" value="F:protein serine/threonine kinase activity"/>
    <property type="evidence" value="ECO:0007669"/>
    <property type="project" value="UniProtKB-KW"/>
</dbReference>
<dbReference type="Gene3D" id="1.10.510.10">
    <property type="entry name" value="Transferase(Phosphotransferase) domain 1"/>
    <property type="match status" value="1"/>
</dbReference>
<dbReference type="InterPro" id="IPR008271">
    <property type="entry name" value="Ser/Thr_kinase_AS"/>
</dbReference>
<dbReference type="PANTHER" id="PTHR13902">
    <property type="entry name" value="SERINE/THREONINE-PROTEIN KINASE WNK WITH NO LYSINE -RELATED"/>
    <property type="match status" value="1"/>
</dbReference>